<dbReference type="EC" id="5.4.99.25" evidence="5"/>
<keyword evidence="3 5" id="KW-0819">tRNA processing</keyword>
<dbReference type="InterPro" id="IPR014780">
    <property type="entry name" value="tRNA_psdUridine_synth_TruB"/>
</dbReference>
<dbReference type="CDD" id="cd02573">
    <property type="entry name" value="PseudoU_synth_EcTruB"/>
    <property type="match status" value="1"/>
</dbReference>
<dbReference type="GO" id="GO:1990481">
    <property type="term" value="P:mRNA pseudouridine synthesis"/>
    <property type="evidence" value="ECO:0007669"/>
    <property type="project" value="TreeGrafter"/>
</dbReference>
<feature type="domain" description="tRNA pseudouridylate synthase B C-terminal" evidence="8">
    <location>
        <begin position="181"/>
        <end position="248"/>
    </location>
</feature>
<evidence type="ECO:0000256" key="2">
    <source>
        <dbReference type="ARBA" id="ARBA00005642"/>
    </source>
</evidence>
<dbReference type="GO" id="GO:0160148">
    <property type="term" value="F:tRNA pseudouridine(55) synthase activity"/>
    <property type="evidence" value="ECO:0007669"/>
    <property type="project" value="UniProtKB-EC"/>
</dbReference>
<dbReference type="CDD" id="cd21152">
    <property type="entry name" value="PUA_TruB_bacterial"/>
    <property type="match status" value="1"/>
</dbReference>
<feature type="binding site" evidence="5">
    <location>
        <position position="200"/>
    </location>
    <ligand>
        <name>substrate</name>
    </ligand>
</feature>
<dbReference type="KEGG" id="ptf:PROFFT_A_03490"/>
<evidence type="ECO:0000259" key="6">
    <source>
        <dbReference type="Pfam" id="PF01509"/>
    </source>
</evidence>
<dbReference type="RefSeq" id="WP_216782159.1">
    <property type="nucleotide sequence ID" value="NZ_LR890047.1"/>
</dbReference>
<dbReference type="NCBIfam" id="TIGR00431">
    <property type="entry name" value="TruB"/>
    <property type="match status" value="1"/>
</dbReference>
<dbReference type="PANTHER" id="PTHR13767">
    <property type="entry name" value="TRNA-PSEUDOURIDINE SYNTHASE"/>
    <property type="match status" value="1"/>
</dbReference>
<evidence type="ECO:0000256" key="3">
    <source>
        <dbReference type="ARBA" id="ARBA00022694"/>
    </source>
</evidence>
<dbReference type="InterPro" id="IPR002501">
    <property type="entry name" value="PsdUridine_synth_N"/>
</dbReference>
<name>A0A8E4H467_9ENTR</name>
<feature type="binding site" evidence="5">
    <location>
        <position position="43"/>
    </location>
    <ligand>
        <name>substrate</name>
    </ligand>
</feature>
<dbReference type="PANTHER" id="PTHR13767:SF2">
    <property type="entry name" value="PSEUDOURIDYLATE SYNTHASE TRUB1"/>
    <property type="match status" value="1"/>
</dbReference>
<feature type="active site" description="Nucleophile" evidence="5">
    <location>
        <position position="48"/>
    </location>
</feature>
<dbReference type="HAMAP" id="MF_01080">
    <property type="entry name" value="TruB_bact"/>
    <property type="match status" value="1"/>
</dbReference>
<dbReference type="Pfam" id="PF16198">
    <property type="entry name" value="TruB_C_2"/>
    <property type="match status" value="1"/>
</dbReference>
<evidence type="ECO:0000259" key="8">
    <source>
        <dbReference type="Pfam" id="PF16198"/>
    </source>
</evidence>
<proteinExistence type="inferred from homology"/>
<evidence type="ECO:0000256" key="1">
    <source>
        <dbReference type="ARBA" id="ARBA00000385"/>
    </source>
</evidence>
<dbReference type="FunFam" id="3.30.2350.10:FF:000003">
    <property type="entry name" value="tRNA pseudouridine synthase B"/>
    <property type="match status" value="1"/>
</dbReference>
<feature type="domain" description="tRNA pseudouridine synthase II TruB subfamily 1 C-terminal" evidence="7">
    <location>
        <begin position="253"/>
        <end position="309"/>
    </location>
</feature>
<reference evidence="9 10" key="1">
    <citation type="submission" date="2020-10" db="EMBL/GenBank/DDBJ databases">
        <authorList>
            <person name="Szabo G."/>
        </authorList>
    </citation>
    <scope>NUCLEOTIDE SEQUENCE [LARGE SCALE GENOMIC DNA]</scope>
    <source>
        <strain evidence="9">PROFFT</strain>
    </source>
</reference>
<keyword evidence="4 5" id="KW-0413">Isomerase</keyword>
<dbReference type="Proteomes" id="UP000683585">
    <property type="component" value="Chromosome"/>
</dbReference>
<evidence type="ECO:0000259" key="7">
    <source>
        <dbReference type="Pfam" id="PF09157"/>
    </source>
</evidence>
<keyword evidence="10" id="KW-1185">Reference proteome</keyword>
<evidence type="ECO:0000313" key="9">
    <source>
        <dbReference type="EMBL" id="CAD6510181.1"/>
    </source>
</evidence>
<dbReference type="Pfam" id="PF09157">
    <property type="entry name" value="TruB-C_2"/>
    <property type="match status" value="1"/>
</dbReference>
<feature type="domain" description="Pseudouridine synthase II N-terminal" evidence="6">
    <location>
        <begin position="33"/>
        <end position="180"/>
    </location>
</feature>
<dbReference type="InterPro" id="IPR015240">
    <property type="entry name" value="tRNA_sdUridine_synth_fam1_C"/>
</dbReference>
<comment type="catalytic activity">
    <reaction evidence="1 5">
        <text>uridine(55) in tRNA = pseudouridine(55) in tRNA</text>
        <dbReference type="Rhea" id="RHEA:42532"/>
        <dbReference type="Rhea" id="RHEA-COMP:10101"/>
        <dbReference type="Rhea" id="RHEA-COMP:10102"/>
        <dbReference type="ChEBI" id="CHEBI:65314"/>
        <dbReference type="ChEBI" id="CHEBI:65315"/>
        <dbReference type="EC" id="5.4.99.25"/>
    </reaction>
</comment>
<dbReference type="AlphaFoldDB" id="A0A8E4H467"/>
<sequence length="325" mass="36568">MPRPIKYGRDVNGILLLDKQAHFSSNEMLQKIKRIYSANKAGHTGTLDPLAVGMLPICLGESTKFSQFLLGANKTYRVVARLGQRTNTSDANGEIIEERPINFSHIQLNNALKNLRGHIKQVPSMYSAIKYQGKPLYQYARQGIVVPLKPRDITIYTLDCIRCTKDTLELEIQCSKGTYIRTIIDDLGISLGCGAHVIYLRRLQVSSYYPEHMVTLEKLEKIVATAQKNYTEKNTILDSLLLPVETAVSHLSEINIGDITAAHLMQGQQVEIQGLTSKEMVRIYAGKERIFIGVGNVDHKGCLVPRRLLNSKYKMCERESRAHRG</sequence>
<gene>
    <name evidence="5 9" type="primary">truB</name>
    <name evidence="9" type="ORF">PROFFT_A_03490</name>
</gene>
<evidence type="ECO:0000256" key="4">
    <source>
        <dbReference type="ARBA" id="ARBA00023235"/>
    </source>
</evidence>
<accession>A0A8E4H467</accession>
<organism evidence="9 10">
    <name type="scientific">Candidatus Profftia tarda</name>
    <dbReference type="NCBI Taxonomy" id="1177216"/>
    <lineage>
        <taxon>Bacteria</taxon>
        <taxon>Pseudomonadati</taxon>
        <taxon>Pseudomonadota</taxon>
        <taxon>Gammaproteobacteria</taxon>
        <taxon>Enterobacterales</taxon>
        <taxon>Enterobacteriaceae</taxon>
        <taxon>Candidatus Profftia</taxon>
    </lineage>
</organism>
<dbReference type="EMBL" id="LR890047">
    <property type="protein sequence ID" value="CAD6510181.1"/>
    <property type="molecule type" value="Genomic_DNA"/>
</dbReference>
<dbReference type="GO" id="GO:0003723">
    <property type="term" value="F:RNA binding"/>
    <property type="evidence" value="ECO:0007669"/>
    <property type="project" value="InterPro"/>
</dbReference>
<feature type="binding site" evidence="5">
    <location>
        <position position="76"/>
    </location>
    <ligand>
        <name>substrate</name>
    </ligand>
</feature>
<comment type="similarity">
    <text evidence="2 5">Belongs to the pseudouridine synthase TruB family. Type 1 subfamily.</text>
</comment>
<protein>
    <recommendedName>
        <fullName evidence="5">tRNA pseudouridine synthase B</fullName>
        <ecNumber evidence="5">5.4.99.25</ecNumber>
    </recommendedName>
    <alternativeName>
        <fullName evidence="5">tRNA pseudouridine(55) synthase</fullName>
        <shortName evidence="5">Psi55 synthase</shortName>
    </alternativeName>
    <alternativeName>
        <fullName evidence="5">tRNA pseudouridylate synthase</fullName>
    </alternativeName>
    <alternativeName>
        <fullName evidence="5">tRNA-uridine isomerase</fullName>
    </alternativeName>
</protein>
<feature type="binding site" evidence="5">
    <location>
        <position position="179"/>
    </location>
    <ligand>
        <name>substrate</name>
    </ligand>
</feature>
<evidence type="ECO:0000256" key="5">
    <source>
        <dbReference type="HAMAP-Rule" id="MF_01080"/>
    </source>
</evidence>
<evidence type="ECO:0000313" key="10">
    <source>
        <dbReference type="Proteomes" id="UP000683585"/>
    </source>
</evidence>
<dbReference type="InterPro" id="IPR032819">
    <property type="entry name" value="TruB_C"/>
</dbReference>
<comment type="function">
    <text evidence="5">Responsible for synthesis of pseudouridine from uracil-55 in the psi GC loop of transfer RNAs.</text>
</comment>
<dbReference type="GO" id="GO:0031119">
    <property type="term" value="P:tRNA pseudouridine synthesis"/>
    <property type="evidence" value="ECO:0007669"/>
    <property type="project" value="UniProtKB-UniRule"/>
</dbReference>
<dbReference type="Pfam" id="PF01509">
    <property type="entry name" value="TruB_N"/>
    <property type="match status" value="1"/>
</dbReference>